<proteinExistence type="predicted"/>
<feature type="region of interest" description="Disordered" evidence="1">
    <location>
        <begin position="32"/>
        <end position="107"/>
    </location>
</feature>
<evidence type="ECO:0000256" key="2">
    <source>
        <dbReference type="SAM" id="Phobius"/>
    </source>
</evidence>
<sequence length="232" mass="26939">MLRVHCAAEKLFNSSNYRCPPRVFYTTVGKNTSQKKGLSQSSSSSSEVVAVPGKTQDLQSGNDDKKYTASPRNKRSEQTDRSSNAGSSSATYKTTRRVSPEIKVKKRAPWGMQQLRDSWSIDAMTKGDKENMSERIHREYRYHPDEFRRAHIKWTAFMMIPSLLLGAFGGYYYHTGRPLWEGDPQYLLNMVRQMDTSPRSKLYAYRIEGVEELPDHVRAYREKHWKKRLMLD</sequence>
<evidence type="ECO:0000313" key="3">
    <source>
        <dbReference type="EMBL" id="ORC89209.1"/>
    </source>
</evidence>
<protein>
    <submittedName>
        <fullName evidence="3">Uncharacterized protein</fullName>
    </submittedName>
</protein>
<dbReference type="VEuPathDB" id="TriTrypDB:TM35_000132130"/>
<reference evidence="3 4" key="1">
    <citation type="submission" date="2017-03" db="EMBL/GenBank/DDBJ databases">
        <title>An alternative strategy for trypanosome survival in the mammalian bloodstream revealed through genome and transcriptome analysis of the ubiquitous bovine parasite Trypanosoma (Megatrypanum) theileri.</title>
        <authorList>
            <person name="Kelly S."/>
            <person name="Ivens A."/>
            <person name="Mott A."/>
            <person name="O'Neill E."/>
            <person name="Emms D."/>
            <person name="Macleod O."/>
            <person name="Voorheis P."/>
            <person name="Matthews J."/>
            <person name="Matthews K."/>
            <person name="Carrington M."/>
        </authorList>
    </citation>
    <scope>NUCLEOTIDE SEQUENCE [LARGE SCALE GENOMIC DNA]</scope>
    <source>
        <strain evidence="3">Edinburgh</strain>
    </source>
</reference>
<keyword evidence="2" id="KW-1133">Transmembrane helix</keyword>
<keyword evidence="4" id="KW-1185">Reference proteome</keyword>
<organism evidence="3 4">
    <name type="scientific">Trypanosoma theileri</name>
    <dbReference type="NCBI Taxonomy" id="67003"/>
    <lineage>
        <taxon>Eukaryota</taxon>
        <taxon>Discoba</taxon>
        <taxon>Euglenozoa</taxon>
        <taxon>Kinetoplastea</taxon>
        <taxon>Metakinetoplastina</taxon>
        <taxon>Trypanosomatida</taxon>
        <taxon>Trypanosomatidae</taxon>
        <taxon>Trypanosoma</taxon>
    </lineage>
</organism>
<dbReference type="OrthoDB" id="263382at2759"/>
<gene>
    <name evidence="3" type="ORF">TM35_000132130</name>
</gene>
<feature type="transmembrane region" description="Helical" evidence="2">
    <location>
        <begin position="154"/>
        <end position="173"/>
    </location>
</feature>
<dbReference type="RefSeq" id="XP_028883275.1">
    <property type="nucleotide sequence ID" value="XM_029025429.1"/>
</dbReference>
<accession>A0A1X0NYB1</accession>
<keyword evidence="2" id="KW-0472">Membrane</keyword>
<dbReference type="Proteomes" id="UP000192257">
    <property type="component" value="Unassembled WGS sequence"/>
</dbReference>
<evidence type="ECO:0000313" key="4">
    <source>
        <dbReference type="Proteomes" id="UP000192257"/>
    </source>
</evidence>
<name>A0A1X0NYB1_9TRYP</name>
<dbReference type="AlphaFoldDB" id="A0A1X0NYB1"/>
<comment type="caution">
    <text evidence="3">The sequence shown here is derived from an EMBL/GenBank/DDBJ whole genome shotgun (WGS) entry which is preliminary data.</text>
</comment>
<dbReference type="EMBL" id="NBCO01000013">
    <property type="protein sequence ID" value="ORC89209.1"/>
    <property type="molecule type" value="Genomic_DNA"/>
</dbReference>
<dbReference type="GeneID" id="39985209"/>
<evidence type="ECO:0000256" key="1">
    <source>
        <dbReference type="SAM" id="MobiDB-lite"/>
    </source>
</evidence>
<feature type="compositionally biased region" description="Polar residues" evidence="1">
    <location>
        <begin position="81"/>
        <end position="93"/>
    </location>
</feature>
<keyword evidence="2" id="KW-0812">Transmembrane</keyword>